<feature type="transmembrane region" description="Helical" evidence="1">
    <location>
        <begin position="153"/>
        <end position="172"/>
    </location>
</feature>
<gene>
    <name evidence="2" type="ORF">C5O25_01375</name>
</gene>
<feature type="transmembrane region" description="Helical" evidence="1">
    <location>
        <begin position="200"/>
        <end position="220"/>
    </location>
</feature>
<feature type="transmembrane region" description="Helical" evidence="1">
    <location>
        <begin position="128"/>
        <end position="147"/>
    </location>
</feature>
<feature type="transmembrane region" description="Helical" evidence="1">
    <location>
        <begin position="177"/>
        <end position="194"/>
    </location>
</feature>
<feature type="transmembrane region" description="Helical" evidence="1">
    <location>
        <begin position="825"/>
        <end position="844"/>
    </location>
</feature>
<dbReference type="RefSeq" id="WP_107034948.1">
    <property type="nucleotide sequence ID" value="NZ_CAONGC010000005.1"/>
</dbReference>
<proteinExistence type="predicted"/>
<dbReference type="EMBL" id="PUBV01000002">
    <property type="protein sequence ID" value="PWB09326.1"/>
    <property type="molecule type" value="Genomic_DNA"/>
</dbReference>
<feature type="transmembrane region" description="Helical" evidence="1">
    <location>
        <begin position="386"/>
        <end position="407"/>
    </location>
</feature>
<evidence type="ECO:0000256" key="1">
    <source>
        <dbReference type="SAM" id="Phobius"/>
    </source>
</evidence>
<keyword evidence="1" id="KW-1133">Transmembrane helix</keyword>
<keyword evidence="1" id="KW-0812">Transmembrane</keyword>
<feature type="transmembrane region" description="Helical" evidence="1">
    <location>
        <begin position="559"/>
        <end position="577"/>
    </location>
</feature>
<organism evidence="2 3">
    <name type="scientific">Paramuribaculum intestinale</name>
    <dbReference type="NCBI Taxonomy" id="2094151"/>
    <lineage>
        <taxon>Bacteria</taxon>
        <taxon>Pseudomonadati</taxon>
        <taxon>Bacteroidota</taxon>
        <taxon>Bacteroidia</taxon>
        <taxon>Bacteroidales</taxon>
        <taxon>Muribaculaceae</taxon>
        <taxon>Paramuribaculum</taxon>
    </lineage>
</organism>
<dbReference type="PANTHER" id="PTHR38454:SF1">
    <property type="entry name" value="INTEGRAL MEMBRANE PROTEIN"/>
    <property type="match status" value="1"/>
</dbReference>
<dbReference type="GeneID" id="93425382"/>
<sequence>MEQIKQFLRSRSFIGTIVSLLAIAAISLAFFYPDALEGNVLRQHDMQQGAAIGHEAEAFREATGETTRWTNSLFSGMPTFQIAPSYPSSSLISWVNTLMGLGLPSPANLVAMMMIGFFILLLSMKMRWYVALTGAIAYGFSSYFIIIIGAGHIWKFVTLAYVPPTIAGVLLCYRGRYLAGGAMTAFFAMMQIASNHVQMTYYFMFVIAGISIAILIWSAGRGQLRRWLAATGVLAVAGIIAAGANLPSLYNTYEYSKETMRGGHSELTQPDNCANSSSGGLDRDYITQYSYGTAETFTLLIPDLKGGASMKPEKGSSKMLTLADTDKARDLAAKGEIDRQELQYLGYMSQYFGEPEGTNGPVYVGALIVALFILGCFIVKGPIKWALLALTALSILLALGRNCMWLTDLMIDYMPMYSKFRTVESILVIAEFTMPLLAIMALQKLLTTPDAWQRFRRPMTWSFGMVLALCLAGILIPGIYGSPIGGSDRQIDAMISQSLSAGGADQATLQYFSLENPRIYAAVETIRNSMVSGDALRSFMIVAAGAIVLAVCMRGRLKAGVAIGAIGAIVLLDLFTVDKRYVDSESFVAKRLALAPQFPLSDADRAILADTSMNYRVMDMQRFWQADPSYHHKSIGGYHAAKLTRYQDLIDRHLQPLLSGNPSEADFRVLDMLNARYVITGQGEAVLNDRALGNAWIADSLIYVDGADAEMAALSEIDPAQTAVADRRFTATLGASTMAKTPGDTIFETTYAPNRLTYHARSAKGGVAVFSEVYFPWGWKATIDGKEAEIGRVNYLLRAMRIPAGSHTIEMRFDPDSLKTTTATAYASIILVYLALAAAIAAGFRRIMAGQSVSTAEKDVD</sequence>
<feature type="transmembrane region" description="Helical" evidence="1">
    <location>
        <begin position="427"/>
        <end position="447"/>
    </location>
</feature>
<dbReference type="Proteomes" id="UP000244925">
    <property type="component" value="Unassembled WGS sequence"/>
</dbReference>
<keyword evidence="1" id="KW-0472">Membrane</keyword>
<comment type="caution">
    <text evidence="2">The sequence shown here is derived from an EMBL/GenBank/DDBJ whole genome shotgun (WGS) entry which is preliminary data.</text>
</comment>
<keyword evidence="3" id="KW-1185">Reference proteome</keyword>
<dbReference type="AlphaFoldDB" id="A0A2V1IWI2"/>
<feature type="transmembrane region" description="Helical" evidence="1">
    <location>
        <begin position="459"/>
        <end position="480"/>
    </location>
</feature>
<feature type="transmembrane region" description="Helical" evidence="1">
    <location>
        <begin position="227"/>
        <end position="250"/>
    </location>
</feature>
<feature type="transmembrane region" description="Helical" evidence="1">
    <location>
        <begin position="535"/>
        <end position="552"/>
    </location>
</feature>
<feature type="transmembrane region" description="Helical" evidence="1">
    <location>
        <begin position="360"/>
        <end position="379"/>
    </location>
</feature>
<evidence type="ECO:0000313" key="3">
    <source>
        <dbReference type="Proteomes" id="UP000244925"/>
    </source>
</evidence>
<accession>A0A2V1IWI2</accession>
<dbReference type="PANTHER" id="PTHR38454">
    <property type="entry name" value="INTEGRAL MEMBRANE PROTEIN-RELATED"/>
    <property type="match status" value="1"/>
</dbReference>
<dbReference type="InterPro" id="IPR018580">
    <property type="entry name" value="Uncharacterised_YfhO"/>
</dbReference>
<evidence type="ECO:0008006" key="4">
    <source>
        <dbReference type="Google" id="ProtNLM"/>
    </source>
</evidence>
<reference evidence="3" key="1">
    <citation type="submission" date="2018-02" db="EMBL/GenBank/DDBJ databases">
        <authorList>
            <person name="Clavel T."/>
            <person name="Strowig T."/>
        </authorList>
    </citation>
    <scope>NUCLEOTIDE SEQUENCE [LARGE SCALE GENOMIC DNA]</scope>
    <source>
        <strain evidence="3">DSM 100764</strain>
    </source>
</reference>
<name>A0A2V1IWI2_9BACT</name>
<feature type="transmembrane region" description="Helical" evidence="1">
    <location>
        <begin position="98"/>
        <end position="121"/>
    </location>
</feature>
<protein>
    <recommendedName>
        <fullName evidence="4">YfhO family protein</fullName>
    </recommendedName>
</protein>
<evidence type="ECO:0000313" key="2">
    <source>
        <dbReference type="EMBL" id="PWB09326.1"/>
    </source>
</evidence>
<feature type="transmembrane region" description="Helical" evidence="1">
    <location>
        <begin position="12"/>
        <end position="32"/>
    </location>
</feature>